<dbReference type="InterPro" id="IPR029069">
    <property type="entry name" value="HotDog_dom_sf"/>
</dbReference>
<dbReference type="InterPro" id="IPR050965">
    <property type="entry name" value="UPF0336/Enoyl-CoA_hydratase"/>
</dbReference>
<proteinExistence type="predicted"/>
<evidence type="ECO:0000256" key="1">
    <source>
        <dbReference type="ARBA" id="ARBA00023239"/>
    </source>
</evidence>
<evidence type="ECO:0000313" key="3">
    <source>
        <dbReference type="EMBL" id="HHL41978.1"/>
    </source>
</evidence>
<dbReference type="FunFam" id="3.10.129.10:FF:000042">
    <property type="entry name" value="MaoC domain protein dehydratase"/>
    <property type="match status" value="1"/>
</dbReference>
<dbReference type="Pfam" id="PF01575">
    <property type="entry name" value="MaoC_dehydratas"/>
    <property type="match status" value="1"/>
</dbReference>
<name>A0A7C5QUL3_9PROT</name>
<reference evidence="3" key="1">
    <citation type="journal article" date="2020" name="mSystems">
        <title>Genome- and Community-Level Interaction Insights into Carbon Utilization and Element Cycling Functions of Hydrothermarchaeota in Hydrothermal Sediment.</title>
        <authorList>
            <person name="Zhou Z."/>
            <person name="Liu Y."/>
            <person name="Xu W."/>
            <person name="Pan J."/>
            <person name="Luo Z.H."/>
            <person name="Li M."/>
        </authorList>
    </citation>
    <scope>NUCLEOTIDE SEQUENCE [LARGE SCALE GENOMIC DNA]</scope>
    <source>
        <strain evidence="3">HyVt-485</strain>
    </source>
</reference>
<dbReference type="InterPro" id="IPR002539">
    <property type="entry name" value="MaoC-like_dom"/>
</dbReference>
<dbReference type="PANTHER" id="PTHR43437:SF3">
    <property type="entry name" value="HYDROXYACYL-THIOESTER DEHYDRATASE TYPE 2, MITOCHONDRIAL"/>
    <property type="match status" value="1"/>
</dbReference>
<dbReference type="EMBL" id="DRMJ01000002">
    <property type="protein sequence ID" value="HHL41978.1"/>
    <property type="molecule type" value="Genomic_DNA"/>
</dbReference>
<dbReference type="Proteomes" id="UP000885830">
    <property type="component" value="Unassembled WGS sequence"/>
</dbReference>
<keyword evidence="1" id="KW-0456">Lyase</keyword>
<accession>A0A7C5QUL3</accession>
<dbReference type="GO" id="GO:0006633">
    <property type="term" value="P:fatty acid biosynthetic process"/>
    <property type="evidence" value="ECO:0007669"/>
    <property type="project" value="TreeGrafter"/>
</dbReference>
<dbReference type="PANTHER" id="PTHR43437">
    <property type="entry name" value="HYDROXYACYL-THIOESTER DEHYDRATASE TYPE 2, MITOCHONDRIAL-RELATED"/>
    <property type="match status" value="1"/>
</dbReference>
<dbReference type="GO" id="GO:0019171">
    <property type="term" value="F:(3R)-hydroxyacyl-[acyl-carrier-protein] dehydratase activity"/>
    <property type="evidence" value="ECO:0007669"/>
    <property type="project" value="TreeGrafter"/>
</dbReference>
<organism evidence="3">
    <name type="scientific">Hellea balneolensis</name>
    <dbReference type="NCBI Taxonomy" id="287478"/>
    <lineage>
        <taxon>Bacteria</taxon>
        <taxon>Pseudomonadati</taxon>
        <taxon>Pseudomonadota</taxon>
        <taxon>Alphaproteobacteria</taxon>
        <taxon>Maricaulales</taxon>
        <taxon>Robiginitomaculaceae</taxon>
        <taxon>Hellea</taxon>
    </lineage>
</organism>
<sequence length="149" mass="16218">MSNQRGYYLDELEVGMSAENTLTVSGERIDAFAELSGDFNPIHVDEEFAKTTMFGKRIAHGALSASLISAILGNTLPGPGGVFVELNMRFRRPAFIDDEVTATAEITDINPRSGRIKMKVACYVNGKQIIRGDAGVIVPKRPEGDTSRK</sequence>
<dbReference type="CDD" id="cd03449">
    <property type="entry name" value="R_hydratase"/>
    <property type="match status" value="1"/>
</dbReference>
<dbReference type="SUPFAM" id="SSF54637">
    <property type="entry name" value="Thioesterase/thiol ester dehydrase-isomerase"/>
    <property type="match status" value="1"/>
</dbReference>
<dbReference type="Gene3D" id="3.10.129.10">
    <property type="entry name" value="Hotdog Thioesterase"/>
    <property type="match status" value="1"/>
</dbReference>
<feature type="domain" description="MaoC-like" evidence="2">
    <location>
        <begin position="17"/>
        <end position="120"/>
    </location>
</feature>
<dbReference type="AlphaFoldDB" id="A0A7C5QUL3"/>
<protein>
    <submittedName>
        <fullName evidence="3">MaoC family dehydratase</fullName>
    </submittedName>
</protein>
<gene>
    <name evidence="3" type="ORF">ENJ42_00020</name>
</gene>
<evidence type="ECO:0000259" key="2">
    <source>
        <dbReference type="Pfam" id="PF01575"/>
    </source>
</evidence>
<comment type="caution">
    <text evidence="3">The sequence shown here is derived from an EMBL/GenBank/DDBJ whole genome shotgun (WGS) entry which is preliminary data.</text>
</comment>